<dbReference type="OMA" id="DISVWVS"/>
<feature type="domain" description="GST N-terminal" evidence="1">
    <location>
        <begin position="14"/>
        <end position="92"/>
    </location>
</feature>
<dbReference type="InterPro" id="IPR004046">
    <property type="entry name" value="GST_C"/>
</dbReference>
<keyword evidence="4" id="KW-1185">Reference proteome</keyword>
<dbReference type="InterPro" id="IPR040079">
    <property type="entry name" value="Glutathione_S-Trfase"/>
</dbReference>
<dbReference type="Proteomes" id="UP000324585">
    <property type="component" value="Unassembled WGS sequence"/>
</dbReference>
<evidence type="ECO:0000313" key="3">
    <source>
        <dbReference type="EMBL" id="KAA8495036.1"/>
    </source>
</evidence>
<dbReference type="SUPFAM" id="SSF47616">
    <property type="entry name" value="GST C-terminal domain-like"/>
    <property type="match status" value="1"/>
</dbReference>
<feature type="domain" description="GST C-terminal" evidence="2">
    <location>
        <begin position="94"/>
        <end position="217"/>
    </location>
</feature>
<organism evidence="3 4">
    <name type="scientific">Porphyridium purpureum</name>
    <name type="common">Red alga</name>
    <name type="synonym">Porphyridium cruentum</name>
    <dbReference type="NCBI Taxonomy" id="35688"/>
    <lineage>
        <taxon>Eukaryota</taxon>
        <taxon>Rhodophyta</taxon>
        <taxon>Bangiophyceae</taxon>
        <taxon>Porphyridiales</taxon>
        <taxon>Porphyridiaceae</taxon>
        <taxon>Porphyridium</taxon>
    </lineage>
</organism>
<comment type="caution">
    <text evidence="3">The sequence shown here is derived from an EMBL/GenBank/DDBJ whole genome shotgun (WGS) entry which is preliminary data.</text>
</comment>
<dbReference type="PROSITE" id="PS50405">
    <property type="entry name" value="GST_CTER"/>
    <property type="match status" value="1"/>
</dbReference>
<dbReference type="AlphaFoldDB" id="A0A5J4YUK8"/>
<dbReference type="SUPFAM" id="SSF52833">
    <property type="entry name" value="Thioredoxin-like"/>
    <property type="match status" value="1"/>
</dbReference>
<dbReference type="GO" id="GO:0006749">
    <property type="term" value="P:glutathione metabolic process"/>
    <property type="evidence" value="ECO:0007669"/>
    <property type="project" value="TreeGrafter"/>
</dbReference>
<dbReference type="CDD" id="cd03039">
    <property type="entry name" value="GST_N_Sigma_like"/>
    <property type="match status" value="1"/>
</dbReference>
<accession>A0A5J4YUK8</accession>
<dbReference type="Gene3D" id="3.40.30.10">
    <property type="entry name" value="Glutaredoxin"/>
    <property type="match status" value="1"/>
</dbReference>
<reference evidence="4" key="1">
    <citation type="journal article" date="2019" name="Nat. Commun.">
        <title>Expansion of phycobilisome linker gene families in mesophilic red algae.</title>
        <authorList>
            <person name="Lee J."/>
            <person name="Kim D."/>
            <person name="Bhattacharya D."/>
            <person name="Yoon H.S."/>
        </authorList>
    </citation>
    <scope>NUCLEOTIDE SEQUENCE [LARGE SCALE GENOMIC DNA]</scope>
    <source>
        <strain evidence="4">CCMP 1328</strain>
    </source>
</reference>
<dbReference type="SFLD" id="SFLDG00363">
    <property type="entry name" value="AMPS_(cytGST):_Alpha-__Mu-__Pi"/>
    <property type="match status" value="1"/>
</dbReference>
<dbReference type="EMBL" id="VRMN01000004">
    <property type="protein sequence ID" value="KAA8495036.1"/>
    <property type="molecule type" value="Genomic_DNA"/>
</dbReference>
<dbReference type="PROSITE" id="PS50404">
    <property type="entry name" value="GST_NTER"/>
    <property type="match status" value="1"/>
</dbReference>
<dbReference type="PANTHER" id="PTHR11571">
    <property type="entry name" value="GLUTATHIONE S-TRANSFERASE"/>
    <property type="match status" value="1"/>
</dbReference>
<proteinExistence type="predicted"/>
<dbReference type="InterPro" id="IPR036249">
    <property type="entry name" value="Thioredoxin-like_sf"/>
</dbReference>
<dbReference type="Gene3D" id="1.20.1050.10">
    <property type="match status" value="1"/>
</dbReference>
<gene>
    <name evidence="3" type="ORF">FVE85_3277</name>
</gene>
<dbReference type="InterPro" id="IPR050213">
    <property type="entry name" value="GST_superfamily"/>
</dbReference>
<dbReference type="Pfam" id="PF14497">
    <property type="entry name" value="GST_C_3"/>
    <property type="match status" value="1"/>
</dbReference>
<evidence type="ECO:0000259" key="2">
    <source>
        <dbReference type="PROSITE" id="PS50405"/>
    </source>
</evidence>
<dbReference type="SFLD" id="SFLDG01205">
    <property type="entry name" value="AMPS.1"/>
    <property type="match status" value="1"/>
</dbReference>
<dbReference type="PANTHER" id="PTHR11571:SF252">
    <property type="entry name" value="GLUTATHIONE S-TRANSFERASE"/>
    <property type="match status" value="1"/>
</dbReference>
<evidence type="ECO:0000313" key="4">
    <source>
        <dbReference type="Proteomes" id="UP000324585"/>
    </source>
</evidence>
<protein>
    <submittedName>
        <fullName evidence="3">Glutathione S-transferase</fullName>
    </submittedName>
</protein>
<dbReference type="GO" id="GO:0004364">
    <property type="term" value="F:glutathione transferase activity"/>
    <property type="evidence" value="ECO:0007669"/>
    <property type="project" value="TreeGrafter"/>
</dbReference>
<name>A0A5J4YUK8_PORPP</name>
<evidence type="ECO:0000259" key="1">
    <source>
        <dbReference type="PROSITE" id="PS50404"/>
    </source>
</evidence>
<dbReference type="SFLD" id="SFLDS00019">
    <property type="entry name" value="Glutathione_Transferase_(cytos"/>
    <property type="match status" value="1"/>
</dbReference>
<dbReference type="InterPro" id="IPR010987">
    <property type="entry name" value="Glutathione-S-Trfase_C-like"/>
</dbReference>
<dbReference type="InterPro" id="IPR036282">
    <property type="entry name" value="Glutathione-S-Trfase_C_sf"/>
</dbReference>
<dbReference type="InterPro" id="IPR004045">
    <property type="entry name" value="Glutathione_S-Trfase_N"/>
</dbReference>
<keyword evidence="3" id="KW-0808">Transferase</keyword>
<dbReference type="OrthoDB" id="302at2759"/>
<dbReference type="Pfam" id="PF02798">
    <property type="entry name" value="GST_N"/>
    <property type="match status" value="1"/>
</dbReference>
<sequence length="217" mass="24397">MDSKSCKTGKMAPRTYKLSYLPFKGRAESVRIAFFVAGIEFEDERIPLTEFGERKKDLPLGQLPVLTIDGSIVITQQVAILEYVGAQGGLVPTDHLIKAYNDEIINLLEDLTYRTSATIQMPEEKKKEARAILNNHTIPKYAKALDGILATHDKKHAVRAQLSTSDILINRVVEQLESGMLDGISKDILKPYAHIQRVQKAFLENEKIKQYFAKVAK</sequence>